<dbReference type="KEGG" id="sari:H5J25_08670"/>
<accession>A0A974S5Q5</accession>
<evidence type="ECO:0000313" key="2">
    <source>
        <dbReference type="Proteomes" id="UP000595894"/>
    </source>
</evidence>
<gene>
    <name evidence="1" type="ORF">H5J25_08670</name>
</gene>
<dbReference type="EMBL" id="CP061035">
    <property type="protein sequence ID" value="QQV78656.1"/>
    <property type="molecule type" value="Genomic_DNA"/>
</dbReference>
<dbReference type="Proteomes" id="UP000595894">
    <property type="component" value="Chromosome"/>
</dbReference>
<dbReference type="RefSeq" id="WP_202095705.1">
    <property type="nucleotide sequence ID" value="NZ_CP061035.1"/>
</dbReference>
<dbReference type="Pfam" id="PF20333">
    <property type="entry name" value="DUF6628"/>
    <property type="match status" value="1"/>
</dbReference>
<organism evidence="1 2">
    <name type="scientific">Sphingomonas aliaeris</name>
    <dbReference type="NCBI Taxonomy" id="2759526"/>
    <lineage>
        <taxon>Bacteria</taxon>
        <taxon>Pseudomonadati</taxon>
        <taxon>Pseudomonadota</taxon>
        <taxon>Alphaproteobacteria</taxon>
        <taxon>Sphingomonadales</taxon>
        <taxon>Sphingomonadaceae</taxon>
        <taxon>Sphingomonas</taxon>
    </lineage>
</organism>
<keyword evidence="2" id="KW-1185">Reference proteome</keyword>
<evidence type="ECO:0000313" key="1">
    <source>
        <dbReference type="EMBL" id="QQV78656.1"/>
    </source>
</evidence>
<protein>
    <submittedName>
        <fullName evidence="1">Uncharacterized protein</fullName>
    </submittedName>
</protein>
<dbReference type="AlphaFoldDB" id="A0A974S5Q5"/>
<name>A0A974S5Q5_9SPHN</name>
<proteinExistence type="predicted"/>
<dbReference type="InterPro" id="IPR046736">
    <property type="entry name" value="DUF6628"/>
</dbReference>
<sequence>MSTANSIAQNTAAALPHAMPPCANARLALFAVRRMGANGLSDAHVAHTFINGFGENFRRPLVLMRALMADLAANSSCPIAIAPCCCGRITSAESALLTILARAETAPDSARLLLSDLLGIRRIDGVLASATAVAQSFADAGRPIAA</sequence>
<reference evidence="2" key="1">
    <citation type="submission" date="2020-09" db="EMBL/GenBank/DDBJ databases">
        <title>Sphingomonas sp., a new species isolated from pork steak.</title>
        <authorList>
            <person name="Heidler von Heilborn D."/>
        </authorList>
    </citation>
    <scope>NUCLEOTIDE SEQUENCE [LARGE SCALE GENOMIC DNA]</scope>
</reference>